<dbReference type="EMBL" id="WUUK01000002">
    <property type="protein sequence ID" value="MXQ50933.1"/>
    <property type="molecule type" value="Genomic_DNA"/>
</dbReference>
<name>A0A6N8TZE5_9STAP</name>
<feature type="coiled-coil region" evidence="1">
    <location>
        <begin position="254"/>
        <end position="288"/>
    </location>
</feature>
<proteinExistence type="predicted"/>
<gene>
    <name evidence="2" type="ORF">GQ671_06580</name>
</gene>
<keyword evidence="1" id="KW-0175">Coiled coil</keyword>
<accession>A0A6N8TZE5</accession>
<comment type="caution">
    <text evidence="2">The sequence shown here is derived from an EMBL/GenBank/DDBJ whole genome shotgun (WGS) entry which is preliminary data.</text>
</comment>
<sequence>MNGQLQSKMEKILQDPYVFQLILDEDPEQDIYNEFDIDQTQQPLGIFNHRLVTVISVKYMNGTFFVLFKHGGEIRGWTSIKNSHYVYPKVTESVKVDLETYTAHPFNSKVMGQMDMMTEFRDRLLASKSYVEVDGTKLEMLFVKGNLRGLVHSRELQKGRNMNDTCIVQSDAPRFRDSNFAIELPVREEDFEAKIVLYFPDLKLIKLQHGSLVSWMHEADVDYDFSQVGDEPPVVQEDVHQYYTDERQKVKAIIDGLLRRQIRLEQDADNAKARLQRIETLYKNLRESKLGKIQVKLWERRKRRAK</sequence>
<dbReference type="Proteomes" id="UP000436284">
    <property type="component" value="Unassembled WGS sequence"/>
</dbReference>
<evidence type="ECO:0000313" key="3">
    <source>
        <dbReference type="Proteomes" id="UP000436284"/>
    </source>
</evidence>
<dbReference type="AlphaFoldDB" id="A0A6N8TZE5"/>
<evidence type="ECO:0000313" key="2">
    <source>
        <dbReference type="EMBL" id="MXQ50933.1"/>
    </source>
</evidence>
<organism evidence="2 3">
    <name type="scientific">Salinicoccus hispanicus</name>
    <dbReference type="NCBI Taxonomy" id="157225"/>
    <lineage>
        <taxon>Bacteria</taxon>
        <taxon>Bacillati</taxon>
        <taxon>Bacillota</taxon>
        <taxon>Bacilli</taxon>
        <taxon>Bacillales</taxon>
        <taxon>Staphylococcaceae</taxon>
        <taxon>Salinicoccus</taxon>
    </lineage>
</organism>
<protein>
    <submittedName>
        <fullName evidence="2">Uncharacterized protein</fullName>
    </submittedName>
</protein>
<dbReference type="OrthoDB" id="2389005at2"/>
<evidence type="ECO:0000256" key="1">
    <source>
        <dbReference type="SAM" id="Coils"/>
    </source>
</evidence>
<keyword evidence="3" id="KW-1185">Reference proteome</keyword>
<reference evidence="2 3" key="1">
    <citation type="submission" date="2019-12" db="EMBL/GenBank/DDBJ databases">
        <title>Salinicoccus cyprini sp. nov., isolated from gastro-intestinal tract of mirror carp, Cyprinus carpio var. specularis, collected from Gobind Sagar Reservoir, Himachal Pradesh, India.</title>
        <authorList>
            <person name="Talwar C."/>
            <person name="Singh A.K."/>
            <person name="Lal R."/>
            <person name="Negi R.K."/>
        </authorList>
    </citation>
    <scope>NUCLEOTIDE SEQUENCE [LARGE SCALE GENOMIC DNA]</scope>
    <source>
        <strain evidence="2 3">J-82</strain>
    </source>
</reference>